<dbReference type="InterPro" id="IPR053842">
    <property type="entry name" value="NikA-like"/>
</dbReference>
<sequence>MEQQEIRLRVPKDEYQSVKKEAKSRGLSVSDFFRILISKKQFPKKNSPREARELYLDLALIQETVEDMVQGRIEPNLEMLLEQIKALRGDCIGMEKVE</sequence>
<dbReference type="AlphaFoldDB" id="A3IX97"/>
<keyword evidence="2" id="KW-1185">Reference proteome</keyword>
<dbReference type="OrthoDB" id="582746at2"/>
<dbReference type="RefSeq" id="WP_008278001.1">
    <property type="nucleotide sequence ID" value="NZ_AAXW01000062.1"/>
</dbReference>
<proteinExistence type="predicted"/>
<protein>
    <submittedName>
        <fullName evidence="1">Uncharacterized protein</fullName>
    </submittedName>
</protein>
<dbReference type="Pfam" id="PF21983">
    <property type="entry name" value="NikA-like"/>
    <property type="match status" value="1"/>
</dbReference>
<organism evidence="1 2">
    <name type="scientific">Crocosphaera chwakensis CCY0110</name>
    <dbReference type="NCBI Taxonomy" id="391612"/>
    <lineage>
        <taxon>Bacteria</taxon>
        <taxon>Bacillati</taxon>
        <taxon>Cyanobacteriota</taxon>
        <taxon>Cyanophyceae</taxon>
        <taxon>Oscillatoriophycideae</taxon>
        <taxon>Chroococcales</taxon>
        <taxon>Aphanothecaceae</taxon>
        <taxon>Crocosphaera</taxon>
        <taxon>Crocosphaera chwakensis</taxon>
    </lineage>
</organism>
<reference evidence="1 2" key="1">
    <citation type="submission" date="2007-03" db="EMBL/GenBank/DDBJ databases">
        <authorList>
            <person name="Stal L."/>
            <person name="Ferriera S."/>
            <person name="Johnson J."/>
            <person name="Kravitz S."/>
            <person name="Beeson K."/>
            <person name="Sutton G."/>
            <person name="Rogers Y.-H."/>
            <person name="Friedman R."/>
            <person name="Frazier M."/>
            <person name="Venter J.C."/>
        </authorList>
    </citation>
    <scope>NUCLEOTIDE SEQUENCE [LARGE SCALE GENOMIC DNA]</scope>
    <source>
        <strain evidence="1 2">CCY0110</strain>
    </source>
</reference>
<evidence type="ECO:0000313" key="2">
    <source>
        <dbReference type="Proteomes" id="UP000003781"/>
    </source>
</evidence>
<dbReference type="eggNOG" id="ENOG5030QSU">
    <property type="taxonomic scope" value="Bacteria"/>
</dbReference>
<dbReference type="Proteomes" id="UP000003781">
    <property type="component" value="Unassembled WGS sequence"/>
</dbReference>
<comment type="caution">
    <text evidence="1">The sequence shown here is derived from an EMBL/GenBank/DDBJ whole genome shotgun (WGS) entry which is preliminary data.</text>
</comment>
<dbReference type="EMBL" id="AAXW01000062">
    <property type="protein sequence ID" value="EAZ88890.1"/>
    <property type="molecule type" value="Genomic_DNA"/>
</dbReference>
<accession>A3IX97</accession>
<evidence type="ECO:0000313" key="1">
    <source>
        <dbReference type="EMBL" id="EAZ88890.1"/>
    </source>
</evidence>
<name>A3IX97_9CHRO</name>
<gene>
    <name evidence="1" type="ORF">CY0110_31860</name>
</gene>